<dbReference type="PANTHER" id="PTHR42795">
    <property type="entry name" value="ALANINE DEHYDROGENASE"/>
    <property type="match status" value="1"/>
</dbReference>
<comment type="pathway">
    <text evidence="1">Amino-acid degradation; L-alanine degradation via dehydrogenase pathway; NH(3) and pyruvate from L-alanine: step 1/1.</text>
</comment>
<dbReference type="AlphaFoldDB" id="C8P5F9"/>
<dbReference type="InterPro" id="IPR036291">
    <property type="entry name" value="NAD(P)-bd_dom_sf"/>
</dbReference>
<gene>
    <name evidence="12" type="primary">ald</name>
    <name evidence="12" type="ORF">HMPREF0494_0553</name>
</gene>
<dbReference type="InterPro" id="IPR008141">
    <property type="entry name" value="Ala_DH"/>
</dbReference>
<comment type="catalytic activity">
    <reaction evidence="6">
        <text>L-alanine + NAD(+) + H2O = pyruvate + NH4(+) + NADH + H(+)</text>
        <dbReference type="Rhea" id="RHEA:18405"/>
        <dbReference type="ChEBI" id="CHEBI:15361"/>
        <dbReference type="ChEBI" id="CHEBI:15377"/>
        <dbReference type="ChEBI" id="CHEBI:15378"/>
        <dbReference type="ChEBI" id="CHEBI:28938"/>
        <dbReference type="ChEBI" id="CHEBI:57540"/>
        <dbReference type="ChEBI" id="CHEBI:57945"/>
        <dbReference type="ChEBI" id="CHEBI:57972"/>
        <dbReference type="EC" id="1.4.1.1"/>
    </reaction>
</comment>
<name>C8P5F9_9LACO</name>
<feature type="active site" description="Proton donor/acceptor" evidence="7">
    <location>
        <position position="299"/>
    </location>
</feature>
<dbReference type="Proteomes" id="UP000003675">
    <property type="component" value="Unassembled WGS sequence"/>
</dbReference>
<dbReference type="PIRSF" id="PIRSF000183">
    <property type="entry name" value="Alanine_dh"/>
    <property type="match status" value="1"/>
</dbReference>
<dbReference type="PANTHER" id="PTHR42795:SF1">
    <property type="entry name" value="ALANINE DEHYDROGENASE"/>
    <property type="match status" value="1"/>
</dbReference>
<organism evidence="12 13">
    <name type="scientific">Limosilactobacillus antri DSM 16041</name>
    <dbReference type="NCBI Taxonomy" id="525309"/>
    <lineage>
        <taxon>Bacteria</taxon>
        <taxon>Bacillati</taxon>
        <taxon>Bacillota</taxon>
        <taxon>Bacilli</taxon>
        <taxon>Lactobacillales</taxon>
        <taxon>Lactobacillaceae</taxon>
        <taxon>Limosilactobacillus</taxon>
    </lineage>
</organism>
<evidence type="ECO:0000256" key="6">
    <source>
        <dbReference type="PIRNR" id="PIRNR000183"/>
    </source>
</evidence>
<evidence type="ECO:0000313" key="13">
    <source>
        <dbReference type="Proteomes" id="UP000003675"/>
    </source>
</evidence>
<dbReference type="Gene3D" id="3.40.50.720">
    <property type="entry name" value="NAD(P)-binding Rossmann-like Domain"/>
    <property type="match status" value="2"/>
</dbReference>
<reference evidence="12 13" key="1">
    <citation type="submission" date="2009-09" db="EMBL/GenBank/DDBJ databases">
        <authorList>
            <person name="Qin X."/>
            <person name="Bachman B."/>
            <person name="Battles P."/>
            <person name="Bell A."/>
            <person name="Bess C."/>
            <person name="Bickham C."/>
            <person name="Chaboub L."/>
            <person name="Chen D."/>
            <person name="Coyle M."/>
            <person name="Deiros D.R."/>
            <person name="Dinh H."/>
            <person name="Forbes L."/>
            <person name="Fowler G."/>
            <person name="Francisco L."/>
            <person name="Fu Q."/>
            <person name="Gubbala S."/>
            <person name="Hale W."/>
            <person name="Han Y."/>
            <person name="Hemphill L."/>
            <person name="Highlander S.K."/>
            <person name="Hirani K."/>
            <person name="Hogues M."/>
            <person name="Jackson L."/>
            <person name="Jakkamsetti A."/>
            <person name="Javaid M."/>
            <person name="Jiang H."/>
            <person name="Korchina V."/>
            <person name="Kovar C."/>
            <person name="Lara F."/>
            <person name="Lee S."/>
            <person name="Mata R."/>
            <person name="Mathew T."/>
            <person name="Moen C."/>
            <person name="Morales K."/>
            <person name="Munidasa M."/>
            <person name="Nazareth L."/>
            <person name="Ngo R."/>
            <person name="Nguyen L."/>
            <person name="Okwuonu G."/>
            <person name="Ongeri F."/>
            <person name="Patil S."/>
            <person name="Petrosino J."/>
            <person name="Pham C."/>
            <person name="Pham P."/>
            <person name="Pu L.-L."/>
            <person name="Puazo M."/>
            <person name="Raj R."/>
            <person name="Reid J."/>
            <person name="Rouhana J."/>
            <person name="Saada N."/>
            <person name="Shang Y."/>
            <person name="Simmons D."/>
            <person name="Thornton R."/>
            <person name="Warren J."/>
            <person name="Weissenberger G."/>
            <person name="Zhang J."/>
            <person name="Zhang L."/>
            <person name="Zhou C."/>
            <person name="Zhu D."/>
            <person name="Muzny D."/>
            <person name="Worley K."/>
            <person name="Gibbs R."/>
        </authorList>
    </citation>
    <scope>NUCLEOTIDE SEQUENCE [LARGE SCALE GENOMIC DNA]</scope>
    <source>
        <strain evidence="12 13">DSM 16041</strain>
    </source>
</reference>
<protein>
    <recommendedName>
        <fullName evidence="3 6">Alanine dehydrogenase</fullName>
        <ecNumber evidence="3 6">1.4.1.1</ecNumber>
    </recommendedName>
</protein>
<evidence type="ECO:0000256" key="9">
    <source>
        <dbReference type="PIRSR" id="PIRSR000183-3"/>
    </source>
</evidence>
<keyword evidence="9" id="KW-0547">Nucleotide-binding</keyword>
<dbReference type="GO" id="GO:0000166">
    <property type="term" value="F:nucleotide binding"/>
    <property type="evidence" value="ECO:0007669"/>
    <property type="project" value="UniProtKB-KW"/>
</dbReference>
<dbReference type="SMART" id="SM01003">
    <property type="entry name" value="AlaDh_PNT_N"/>
    <property type="match status" value="1"/>
</dbReference>
<evidence type="ECO:0000256" key="3">
    <source>
        <dbReference type="ARBA" id="ARBA00012897"/>
    </source>
</evidence>
<dbReference type="GO" id="GO:0042853">
    <property type="term" value="P:L-alanine catabolic process"/>
    <property type="evidence" value="ECO:0007669"/>
    <property type="project" value="UniProtKB-UniPathway"/>
</dbReference>
<keyword evidence="4 6" id="KW-0560">Oxidoreductase</keyword>
<dbReference type="InterPro" id="IPR007698">
    <property type="entry name" value="AlaDH/PNT_NAD(H)-bd"/>
</dbReference>
<dbReference type="eggNOG" id="COG0686">
    <property type="taxonomic scope" value="Bacteria"/>
</dbReference>
<feature type="binding site" evidence="8">
    <location>
        <position position="46"/>
    </location>
    <ligand>
        <name>substrate</name>
    </ligand>
</feature>
<feature type="binding site" evidence="9">
    <location>
        <begin position="268"/>
        <end position="269"/>
    </location>
    <ligand>
        <name>NAD(+)</name>
        <dbReference type="ChEBI" id="CHEBI:57540"/>
    </ligand>
</feature>
<evidence type="ECO:0000256" key="5">
    <source>
        <dbReference type="ARBA" id="ARBA00023027"/>
    </source>
</evidence>
<evidence type="ECO:0000256" key="4">
    <source>
        <dbReference type="ARBA" id="ARBA00023002"/>
    </source>
</evidence>
<feature type="binding site" evidence="9">
    <location>
        <position position="163"/>
    </location>
    <ligand>
        <name>NAD(+)</name>
        <dbReference type="ChEBI" id="CHEBI:57540"/>
    </ligand>
</feature>
<keyword evidence="5 6" id="KW-0520">NAD</keyword>
<evidence type="ECO:0000256" key="1">
    <source>
        <dbReference type="ARBA" id="ARBA00005206"/>
    </source>
</evidence>
<comment type="caution">
    <text evidence="12">The sequence shown here is derived from an EMBL/GenBank/DDBJ whole genome shotgun (WGS) entry which is preliminary data.</text>
</comment>
<evidence type="ECO:0000259" key="11">
    <source>
        <dbReference type="SMART" id="SM01003"/>
    </source>
</evidence>
<dbReference type="EC" id="1.4.1.1" evidence="3 6"/>
<dbReference type="UniPathway" id="UPA00527">
    <property type="reaction ID" value="UER00585"/>
</dbReference>
<dbReference type="SUPFAM" id="SSF51735">
    <property type="entry name" value="NAD(P)-binding Rossmann-fold domains"/>
    <property type="match status" value="1"/>
</dbReference>
<dbReference type="SMART" id="SM01002">
    <property type="entry name" value="AlaDh_PNT_C"/>
    <property type="match status" value="1"/>
</dbReference>
<dbReference type="InterPro" id="IPR008143">
    <property type="entry name" value="Ala_DH/PNT_CS2"/>
</dbReference>
<dbReference type="PROSITE" id="PS00837">
    <property type="entry name" value="ALADH_PNT_2"/>
    <property type="match status" value="1"/>
</dbReference>
<dbReference type="CDD" id="cd05305">
    <property type="entry name" value="L-AlaDH"/>
    <property type="match status" value="1"/>
</dbReference>
<evidence type="ECO:0000259" key="10">
    <source>
        <dbReference type="SMART" id="SM01002"/>
    </source>
</evidence>
<dbReference type="FunFam" id="3.40.50.720:FF:000049">
    <property type="entry name" value="Alanine dehydrogenase"/>
    <property type="match status" value="1"/>
</dbReference>
<feature type="binding site" evidence="9">
    <location>
        <position position="227"/>
    </location>
    <ligand>
        <name>NAD(+)</name>
        <dbReference type="ChEBI" id="CHEBI:57540"/>
    </ligand>
</feature>
<feature type="binding site" evidence="9">
    <location>
        <begin position="296"/>
        <end position="299"/>
    </location>
    <ligand>
        <name>NAD(+)</name>
        <dbReference type="ChEBI" id="CHEBI:57540"/>
    </ligand>
</feature>
<dbReference type="HOGENOM" id="CLU_003376_3_0_9"/>
<dbReference type="EMBL" id="ACLL01000013">
    <property type="protein sequence ID" value="EEW54370.1"/>
    <property type="molecule type" value="Genomic_DNA"/>
</dbReference>
<dbReference type="NCBIfam" id="TIGR00518">
    <property type="entry name" value="alaDH"/>
    <property type="match status" value="1"/>
</dbReference>
<dbReference type="GO" id="GO:0005886">
    <property type="term" value="C:plasma membrane"/>
    <property type="evidence" value="ECO:0007669"/>
    <property type="project" value="TreeGrafter"/>
</dbReference>
<evidence type="ECO:0000256" key="7">
    <source>
        <dbReference type="PIRSR" id="PIRSR000183-1"/>
    </source>
</evidence>
<sequence>MLTGCLQMIIKYIILNVSIRGRRQNERSILVMLIGIPKEIKNQEERVGATPSMVASLVSGGHEVIVEHNAGVGSGFADADYSAVGAKIGSADEAWQTEMVVKVKEPLATEYHYFRPNMIIYTYLHLAADPKLTAAMLESKVTGVAYETMVGRNGGLPLLAPMSEIAGRMSVQVGTHFLEEPHGGKGRLLAGTTGVARGKVTVIGAGTVGFNAAKIAVGLGAQVTILDINASRLEELDNLFDGKVQTLMSTPHNIAEAVKASDLVIGAVLIPGAKAPTLVTTAMIESMEAGSVVVDVPIDQGGIFETTTHATTHDDPVYVSHGVLHYTVANIPGAVPKTATEALTSATTGPALKIANLGIETAAQNDRMIATGVNTYEGELTSKAVADSLGLHYQPLIDLIG</sequence>
<dbReference type="Pfam" id="PF05222">
    <property type="entry name" value="AlaDh_PNT_N"/>
    <property type="match status" value="1"/>
</dbReference>
<feature type="binding site" evidence="9">
    <location>
        <position position="249"/>
    </location>
    <ligand>
        <name>NAD(+)</name>
        <dbReference type="ChEBI" id="CHEBI:57540"/>
    </ligand>
</feature>
<dbReference type="Pfam" id="PF01262">
    <property type="entry name" value="AlaDh_PNT_C"/>
    <property type="match status" value="1"/>
</dbReference>
<dbReference type="STRING" id="525309.HMPREF0494_0553"/>
<dbReference type="SUPFAM" id="SSF52283">
    <property type="entry name" value="Formate/glycerate dehydrogenase catalytic domain-like"/>
    <property type="match status" value="1"/>
</dbReference>
<evidence type="ECO:0000256" key="2">
    <source>
        <dbReference type="ARBA" id="ARBA00005689"/>
    </source>
</evidence>
<proteinExistence type="inferred from homology"/>
<feature type="active site" description="Proton donor/acceptor" evidence="7">
    <location>
        <position position="125"/>
    </location>
</feature>
<accession>C8P5F9</accession>
<evidence type="ECO:0000256" key="8">
    <source>
        <dbReference type="PIRSR" id="PIRSR000183-2"/>
    </source>
</evidence>
<feature type="binding site" evidence="9">
    <location>
        <position position="232"/>
    </location>
    <ligand>
        <name>NAD(+)</name>
        <dbReference type="ChEBI" id="CHEBI:57540"/>
    </ligand>
</feature>
<feature type="domain" description="Alanine dehydrogenase/pyridine nucleotide transhydrogenase NAD(H)-binding" evidence="10">
    <location>
        <begin position="178"/>
        <end position="327"/>
    </location>
</feature>
<comment type="similarity">
    <text evidence="2 6">Belongs to the AlaDH/PNT family.</text>
</comment>
<feature type="binding site" evidence="8">
    <location>
        <position position="104"/>
    </location>
    <ligand>
        <name>substrate</name>
    </ligand>
</feature>
<dbReference type="InterPro" id="IPR007886">
    <property type="entry name" value="AlaDH/PNT_N"/>
</dbReference>
<dbReference type="GO" id="GO:0000286">
    <property type="term" value="F:alanine dehydrogenase activity"/>
    <property type="evidence" value="ECO:0007669"/>
    <property type="project" value="UniProtKB-UniRule"/>
</dbReference>
<evidence type="ECO:0000313" key="12">
    <source>
        <dbReference type="EMBL" id="EEW54370.1"/>
    </source>
</evidence>
<feature type="domain" description="Alanine dehydrogenase/pyridine nucleotide transhydrogenase N-terminal" evidence="11">
    <location>
        <begin position="35"/>
        <end position="166"/>
    </location>
</feature>